<dbReference type="AlphaFoldDB" id="A0A2S3ULY5"/>
<sequence>MKLVCKFLLAAAGLSLVLGGAAQAESGTIRILHDEPYGAIVTKEAGVLVFRALPPTRKVIVNPDGKTPLELKQTEVRETNVVVIANQSDYVRHLGAKIIRLK</sequence>
<accession>A0A2S3ULY5</accession>
<feature type="signal peptide" evidence="1">
    <location>
        <begin position="1"/>
        <end position="24"/>
    </location>
</feature>
<keyword evidence="1" id="KW-0732">Signal</keyword>
<dbReference type="EMBL" id="PPCN01000013">
    <property type="protein sequence ID" value="POF28489.1"/>
    <property type="molecule type" value="Genomic_DNA"/>
</dbReference>
<dbReference type="OrthoDB" id="7933921at2"/>
<proteinExistence type="predicted"/>
<evidence type="ECO:0000256" key="1">
    <source>
        <dbReference type="SAM" id="SignalP"/>
    </source>
</evidence>
<comment type="caution">
    <text evidence="2">The sequence shown here is derived from an EMBL/GenBank/DDBJ whole genome shotgun (WGS) entry which is preliminary data.</text>
</comment>
<organism evidence="2 3">
    <name type="scientific">Roseibium marinum</name>
    <dbReference type="NCBI Taxonomy" id="281252"/>
    <lineage>
        <taxon>Bacteria</taxon>
        <taxon>Pseudomonadati</taxon>
        <taxon>Pseudomonadota</taxon>
        <taxon>Alphaproteobacteria</taxon>
        <taxon>Hyphomicrobiales</taxon>
        <taxon>Stappiaceae</taxon>
        <taxon>Roseibium</taxon>
    </lineage>
</organism>
<feature type="chain" id="PRO_5015417830" evidence="1">
    <location>
        <begin position="25"/>
        <end position="102"/>
    </location>
</feature>
<evidence type="ECO:0000313" key="2">
    <source>
        <dbReference type="EMBL" id="POF28489.1"/>
    </source>
</evidence>
<protein>
    <submittedName>
        <fullName evidence="2">Uncharacterized protein</fullName>
    </submittedName>
</protein>
<keyword evidence="3" id="KW-1185">Reference proteome</keyword>
<dbReference type="Proteomes" id="UP000236959">
    <property type="component" value="Unassembled WGS sequence"/>
</dbReference>
<gene>
    <name evidence="2" type="ORF">CLV41_11352</name>
</gene>
<reference evidence="2 3" key="1">
    <citation type="submission" date="2018-01" db="EMBL/GenBank/DDBJ databases">
        <title>Genomic Encyclopedia of Archaeal and Bacterial Type Strains, Phase II (KMG-II): from individual species to whole genera.</title>
        <authorList>
            <person name="Goeker M."/>
        </authorList>
    </citation>
    <scope>NUCLEOTIDE SEQUENCE [LARGE SCALE GENOMIC DNA]</scope>
    <source>
        <strain evidence="2 3">DSM 17023</strain>
    </source>
</reference>
<dbReference type="RefSeq" id="WP_103224846.1">
    <property type="nucleotide sequence ID" value="NZ_PPCN01000013.1"/>
</dbReference>
<evidence type="ECO:0000313" key="3">
    <source>
        <dbReference type="Proteomes" id="UP000236959"/>
    </source>
</evidence>
<name>A0A2S3ULY5_9HYPH</name>